<dbReference type="RefSeq" id="WP_200345408.1">
    <property type="nucleotide sequence ID" value="NZ_NRSJ01000008.1"/>
</dbReference>
<evidence type="ECO:0000313" key="5">
    <source>
        <dbReference type="Proteomes" id="UP001296776"/>
    </source>
</evidence>
<reference evidence="4" key="2">
    <citation type="journal article" date="2020" name="Microorganisms">
        <title>Osmotic Adaptation and Compatible Solute Biosynthesis of Phototrophic Bacteria as Revealed from Genome Analyses.</title>
        <authorList>
            <person name="Imhoff J.F."/>
            <person name="Rahn T."/>
            <person name="Kunzel S."/>
            <person name="Keller A."/>
            <person name="Neulinger S.C."/>
        </authorList>
    </citation>
    <scope>NUCLEOTIDE SEQUENCE</scope>
    <source>
        <strain evidence="4">DSM 11080</strain>
    </source>
</reference>
<dbReference type="PROSITE" id="PS01031">
    <property type="entry name" value="SHSP"/>
    <property type="match status" value="1"/>
</dbReference>
<evidence type="ECO:0000256" key="1">
    <source>
        <dbReference type="PROSITE-ProRule" id="PRU00285"/>
    </source>
</evidence>
<feature type="domain" description="SHSP" evidence="3">
    <location>
        <begin position="37"/>
        <end position="146"/>
    </location>
</feature>
<dbReference type="Proteomes" id="UP001296776">
    <property type="component" value="Unassembled WGS sequence"/>
</dbReference>
<dbReference type="InterPro" id="IPR031107">
    <property type="entry name" value="Small_HSP"/>
</dbReference>
<dbReference type="InterPro" id="IPR008978">
    <property type="entry name" value="HSP20-like_chaperone"/>
</dbReference>
<comment type="similarity">
    <text evidence="1 2">Belongs to the small heat shock protein (HSP20) family.</text>
</comment>
<reference evidence="4" key="1">
    <citation type="submission" date="2017-08" db="EMBL/GenBank/DDBJ databases">
        <authorList>
            <person name="Imhoff J.F."/>
            <person name="Rahn T."/>
            <person name="Kuenzel S."/>
            <person name="Neulinger S.C."/>
        </authorList>
    </citation>
    <scope>NUCLEOTIDE SEQUENCE</scope>
    <source>
        <strain evidence="4">DSM 11080</strain>
    </source>
</reference>
<organism evidence="4 5">
    <name type="scientific">Halochromatium glycolicum</name>
    <dbReference type="NCBI Taxonomy" id="85075"/>
    <lineage>
        <taxon>Bacteria</taxon>
        <taxon>Pseudomonadati</taxon>
        <taxon>Pseudomonadota</taxon>
        <taxon>Gammaproteobacteria</taxon>
        <taxon>Chromatiales</taxon>
        <taxon>Chromatiaceae</taxon>
        <taxon>Halochromatium</taxon>
    </lineage>
</organism>
<evidence type="ECO:0000259" key="3">
    <source>
        <dbReference type="PROSITE" id="PS01031"/>
    </source>
</evidence>
<accession>A0AAJ0U2S2</accession>
<dbReference type="Pfam" id="PF00011">
    <property type="entry name" value="HSP20"/>
    <property type="match status" value="1"/>
</dbReference>
<dbReference type="EMBL" id="NRSJ01000008">
    <property type="protein sequence ID" value="MBK1704229.1"/>
    <property type="molecule type" value="Genomic_DNA"/>
</dbReference>
<dbReference type="Gene3D" id="2.60.40.790">
    <property type="match status" value="1"/>
</dbReference>
<comment type="caution">
    <text evidence="4">The sequence shown here is derived from an EMBL/GenBank/DDBJ whole genome shotgun (WGS) entry which is preliminary data.</text>
</comment>
<keyword evidence="5" id="KW-1185">Reference proteome</keyword>
<evidence type="ECO:0000256" key="2">
    <source>
        <dbReference type="RuleBase" id="RU003616"/>
    </source>
</evidence>
<gene>
    <name evidence="4" type="ORF">CKO40_06615</name>
</gene>
<dbReference type="AlphaFoldDB" id="A0AAJ0U2S2"/>
<dbReference type="PANTHER" id="PTHR11527">
    <property type="entry name" value="HEAT-SHOCK PROTEIN 20 FAMILY MEMBER"/>
    <property type="match status" value="1"/>
</dbReference>
<dbReference type="InterPro" id="IPR002068">
    <property type="entry name" value="A-crystallin/Hsp20_dom"/>
</dbReference>
<proteinExistence type="inferred from homology"/>
<evidence type="ECO:0000313" key="4">
    <source>
        <dbReference type="EMBL" id="MBK1704229.1"/>
    </source>
</evidence>
<dbReference type="SUPFAM" id="SSF49764">
    <property type="entry name" value="HSP20-like chaperones"/>
    <property type="match status" value="1"/>
</dbReference>
<sequence length="146" mass="16213">MFSYPTSVDSLFNELARLSRDLGGPYGASGMPASIRAAARGTFPAINIGASDDEVEVYAFAPGIDTSSLDLSVQRNVLTVAGERKLERQPDAEYYLNERMSGSFRRVMSLPDDVDPDKVEANYRDGVLHIRMQRSEQGKPRQIRLQ</sequence>
<dbReference type="CDD" id="cd06464">
    <property type="entry name" value="ACD_sHsps-like"/>
    <property type="match status" value="1"/>
</dbReference>
<protein>
    <submittedName>
        <fullName evidence="4">Heat-shock protein Hsp20</fullName>
    </submittedName>
</protein>
<name>A0AAJ0U2S2_9GAMM</name>